<protein>
    <recommendedName>
        <fullName evidence="4">WD40-repeat-containing domain protein</fullName>
    </recommendedName>
</protein>
<evidence type="ECO:0008006" key="4">
    <source>
        <dbReference type="Google" id="ProtNLM"/>
    </source>
</evidence>
<gene>
    <name evidence="2" type="ORF">C2G38_506372</name>
</gene>
<dbReference type="EMBL" id="QKWP01000018">
    <property type="protein sequence ID" value="RIB30204.1"/>
    <property type="molecule type" value="Genomic_DNA"/>
</dbReference>
<keyword evidence="3" id="KW-1185">Reference proteome</keyword>
<evidence type="ECO:0000256" key="1">
    <source>
        <dbReference type="SAM" id="MobiDB-lite"/>
    </source>
</evidence>
<accession>A0A397W678</accession>
<sequence>MDKPAEEIIPIEESIPHPHNGKSVTKIVCSPKMKYIATWSSEDGSIVGWRIDNEQLQPKYMISEDPKKNDSEKIANSSKKVADDYDKLHKLYMSNAKDCNYSKLFTVSDNKLVLMRILDSNNPNENVQKNPNENVQKNPNENVQKNLNENVQKNPDENYQKNPNENYQKNLKENYQKNLNENDPVMIGRILFSRL</sequence>
<dbReference type="SUPFAM" id="SSF50978">
    <property type="entry name" value="WD40 repeat-like"/>
    <property type="match status" value="1"/>
</dbReference>
<feature type="region of interest" description="Disordered" evidence="1">
    <location>
        <begin position="121"/>
        <end position="140"/>
    </location>
</feature>
<dbReference type="Proteomes" id="UP000266673">
    <property type="component" value="Unassembled WGS sequence"/>
</dbReference>
<proteinExistence type="predicted"/>
<dbReference type="Gene3D" id="2.130.10.10">
    <property type="entry name" value="YVTN repeat-like/Quinoprotein amine dehydrogenase"/>
    <property type="match status" value="1"/>
</dbReference>
<dbReference type="InterPro" id="IPR036322">
    <property type="entry name" value="WD40_repeat_dom_sf"/>
</dbReference>
<name>A0A397W678_9GLOM</name>
<dbReference type="InterPro" id="IPR015943">
    <property type="entry name" value="WD40/YVTN_repeat-like_dom_sf"/>
</dbReference>
<dbReference type="OrthoDB" id="2430085at2759"/>
<evidence type="ECO:0000313" key="2">
    <source>
        <dbReference type="EMBL" id="RIB30204.1"/>
    </source>
</evidence>
<organism evidence="2 3">
    <name type="scientific">Gigaspora rosea</name>
    <dbReference type="NCBI Taxonomy" id="44941"/>
    <lineage>
        <taxon>Eukaryota</taxon>
        <taxon>Fungi</taxon>
        <taxon>Fungi incertae sedis</taxon>
        <taxon>Mucoromycota</taxon>
        <taxon>Glomeromycotina</taxon>
        <taxon>Glomeromycetes</taxon>
        <taxon>Diversisporales</taxon>
        <taxon>Gigasporaceae</taxon>
        <taxon>Gigaspora</taxon>
    </lineage>
</organism>
<reference evidence="2 3" key="1">
    <citation type="submission" date="2018-06" db="EMBL/GenBank/DDBJ databases">
        <title>Comparative genomics reveals the genomic features of Rhizophagus irregularis, R. cerebriforme, R. diaphanum and Gigaspora rosea, and their symbiotic lifestyle signature.</title>
        <authorList>
            <person name="Morin E."/>
            <person name="San Clemente H."/>
            <person name="Chen E.C.H."/>
            <person name="De La Providencia I."/>
            <person name="Hainaut M."/>
            <person name="Kuo A."/>
            <person name="Kohler A."/>
            <person name="Murat C."/>
            <person name="Tang N."/>
            <person name="Roy S."/>
            <person name="Loubradou J."/>
            <person name="Henrissat B."/>
            <person name="Grigoriev I.V."/>
            <person name="Corradi N."/>
            <person name="Roux C."/>
            <person name="Martin F.M."/>
        </authorList>
    </citation>
    <scope>NUCLEOTIDE SEQUENCE [LARGE SCALE GENOMIC DNA]</scope>
    <source>
        <strain evidence="2 3">DAOM 194757</strain>
    </source>
</reference>
<comment type="caution">
    <text evidence="2">The sequence shown here is derived from an EMBL/GenBank/DDBJ whole genome shotgun (WGS) entry which is preliminary data.</text>
</comment>
<evidence type="ECO:0000313" key="3">
    <source>
        <dbReference type="Proteomes" id="UP000266673"/>
    </source>
</evidence>
<dbReference type="AlphaFoldDB" id="A0A397W678"/>